<evidence type="ECO:0000256" key="1">
    <source>
        <dbReference type="SAM" id="MobiDB-lite"/>
    </source>
</evidence>
<evidence type="ECO:0000313" key="3">
    <source>
        <dbReference type="Proteomes" id="UP000078560"/>
    </source>
</evidence>
<feature type="region of interest" description="Disordered" evidence="1">
    <location>
        <begin position="114"/>
        <end position="157"/>
    </location>
</feature>
<protein>
    <submittedName>
        <fullName evidence="2">Uncharacterized protein</fullName>
    </submittedName>
</protein>
<reference evidence="3" key="1">
    <citation type="submission" date="2016-05" db="EMBL/GenBank/DDBJ databases">
        <authorList>
            <person name="Naeem Raeece"/>
        </authorList>
    </citation>
    <scope>NUCLEOTIDE SEQUENCE [LARGE SCALE GENOMIC DNA]</scope>
</reference>
<sequence length="263" mass="30539">MNYELHDSQKLSKCKNKKETNAQNSQAVHSYIPHENDATSLTTTCSSEANFGTISLTACSKYSSSETSDSILKVSSAHKLTFFQLVLLILFFLRLQKKPFCALRTRNIYKKPEERNKTEELNDQKESEQNLETSENNSREQNDKSNTQKNNINKKKNNSLKRISKNCNIDYEKFVKGDDYPFTIPASDKTRVIYYSGDSKCVSYYNYINMERKEKKRKKLKKKKGSLKGLCELFCLKCSCIKNKLKRKKVTFYIGNGTEDYYD</sequence>
<organism evidence="2 3">
    <name type="scientific">Plasmodium ovale curtisi</name>
    <dbReference type="NCBI Taxonomy" id="864141"/>
    <lineage>
        <taxon>Eukaryota</taxon>
        <taxon>Sar</taxon>
        <taxon>Alveolata</taxon>
        <taxon>Apicomplexa</taxon>
        <taxon>Aconoidasida</taxon>
        <taxon>Haemosporida</taxon>
        <taxon>Plasmodiidae</taxon>
        <taxon>Plasmodium</taxon>
        <taxon>Plasmodium (Plasmodium)</taxon>
    </lineage>
</organism>
<name>A0A1A8WIZ6_PLAOA</name>
<proteinExistence type="predicted"/>
<dbReference type="Proteomes" id="UP000078560">
    <property type="component" value="Unassembled WGS sequence"/>
</dbReference>
<accession>A0A1A8WIZ6</accession>
<feature type="compositionally biased region" description="Basic and acidic residues" evidence="1">
    <location>
        <begin position="114"/>
        <end position="128"/>
    </location>
</feature>
<dbReference type="AlphaFoldDB" id="A0A1A8WIZ6"/>
<gene>
    <name evidence="2" type="ORF">POVCU2_0070050</name>
</gene>
<evidence type="ECO:0000313" key="2">
    <source>
        <dbReference type="EMBL" id="SBS91798.1"/>
    </source>
</evidence>
<dbReference type="EMBL" id="FLQU01001176">
    <property type="protein sequence ID" value="SBS91798.1"/>
    <property type="molecule type" value="Genomic_DNA"/>
</dbReference>